<proteinExistence type="predicted"/>
<accession>A0A1Z1WS08</accession>
<evidence type="ECO:0000313" key="1">
    <source>
        <dbReference type="EMBL" id="ARX89187.1"/>
    </source>
</evidence>
<organism evidence="1 2">
    <name type="scientific">Streptomyces alboflavus</name>
    <dbReference type="NCBI Taxonomy" id="67267"/>
    <lineage>
        <taxon>Bacteria</taxon>
        <taxon>Bacillati</taxon>
        <taxon>Actinomycetota</taxon>
        <taxon>Actinomycetes</taxon>
        <taxon>Kitasatosporales</taxon>
        <taxon>Streptomycetaceae</taxon>
        <taxon>Streptomyces</taxon>
    </lineage>
</organism>
<sequence>MNWNSATGVTVGAKVTLEVDIVVVCRS</sequence>
<dbReference type="Proteomes" id="UP000195880">
    <property type="component" value="Chromosome"/>
</dbReference>
<name>A0A1Z1WS08_9ACTN</name>
<keyword evidence="2" id="KW-1185">Reference proteome</keyword>
<evidence type="ECO:0000313" key="2">
    <source>
        <dbReference type="Proteomes" id="UP000195880"/>
    </source>
</evidence>
<protein>
    <submittedName>
        <fullName evidence="1">Uncharacterized protein</fullName>
    </submittedName>
</protein>
<gene>
    <name evidence="1" type="ORF">SMD44_08674</name>
</gene>
<dbReference type="AlphaFoldDB" id="A0A1Z1WS08"/>
<dbReference type="KEGG" id="salf:SMD44_08674"/>
<dbReference type="EMBL" id="CP021748">
    <property type="protein sequence ID" value="ARX89187.1"/>
    <property type="molecule type" value="Genomic_DNA"/>
</dbReference>
<reference evidence="1 2" key="1">
    <citation type="submission" date="2017-05" db="EMBL/GenBank/DDBJ databases">
        <title>Streptomyces alboflavus Genome sequencing and assembly.</title>
        <authorList>
            <person name="Wang Y."/>
            <person name="Du B."/>
            <person name="Ding Y."/>
            <person name="Liu H."/>
            <person name="Hou Q."/>
            <person name="Liu K."/>
            <person name="Wang C."/>
            <person name="Yao L."/>
        </authorList>
    </citation>
    <scope>NUCLEOTIDE SEQUENCE [LARGE SCALE GENOMIC DNA]</scope>
    <source>
        <strain evidence="1 2">MDJK44</strain>
    </source>
</reference>